<sequence>MRELNNKALIVITCLLLFACQSSEPIVEKSTTNQPKLPEVDVSRFETQNVIDKDALFTLTPQQSTDFLLYFNSAKNSHLSEHERVSNFLQRKLNSFSFLGRTYTAKEALLNNEGNCLSLAMLTTALADLVDLDIRFQTVNSSPIYRRYANVTTTAGHVRTILLAKKKTKDEPGTLLRSRMIIDYFPSAGDVKGEFISRDDFTAMYFQNLASEALVEENYNLAFSYIQKALQLNHLNPHSLNTYAVLLNQVGLSEAAASIYEYGVQFTPRTVNLIWNYANILKARGEGEKASSLLADIDANKDTNPYSWLDIANEHFQNDNYWLATKYYRKTTKLAPYLHEAYFGLAKVQYLQGYENKAMESLLKAKDLAYEDETKRLYNAKSATLRLALTQSK</sequence>
<dbReference type="RefSeq" id="WP_284216336.1">
    <property type="nucleotide sequence ID" value="NZ_BSOT01000005.1"/>
</dbReference>
<dbReference type="PROSITE" id="PS51257">
    <property type="entry name" value="PROKAR_LIPOPROTEIN"/>
    <property type="match status" value="1"/>
</dbReference>
<dbReference type="SMART" id="SM00028">
    <property type="entry name" value="TPR"/>
    <property type="match status" value="3"/>
</dbReference>
<dbReference type="Gene3D" id="1.25.40.10">
    <property type="entry name" value="Tetratricopeptide repeat domain"/>
    <property type="match status" value="1"/>
</dbReference>
<evidence type="ECO:0000313" key="1">
    <source>
        <dbReference type="EMBL" id="GLR70034.1"/>
    </source>
</evidence>
<accession>A0AA37SWJ9</accession>
<proteinExistence type="predicted"/>
<dbReference type="EMBL" id="BSOT01000005">
    <property type="protein sequence ID" value="GLR70034.1"/>
    <property type="molecule type" value="Genomic_DNA"/>
</dbReference>
<comment type="caution">
    <text evidence="1">The sequence shown here is derived from an EMBL/GenBank/DDBJ whole genome shotgun (WGS) entry which is preliminary data.</text>
</comment>
<name>A0AA37SWJ9_9ALTE</name>
<protein>
    <recommendedName>
        <fullName evidence="3">Tetratricopeptide repeat-containing protein</fullName>
    </recommendedName>
</protein>
<evidence type="ECO:0000313" key="2">
    <source>
        <dbReference type="Proteomes" id="UP001156601"/>
    </source>
</evidence>
<dbReference type="AlphaFoldDB" id="A0AA37SWJ9"/>
<reference evidence="1" key="2">
    <citation type="submission" date="2023-01" db="EMBL/GenBank/DDBJ databases">
        <title>Draft genome sequence of Agaribacter marinus strain NBRC 110023.</title>
        <authorList>
            <person name="Sun Q."/>
            <person name="Mori K."/>
        </authorList>
    </citation>
    <scope>NUCLEOTIDE SEQUENCE</scope>
    <source>
        <strain evidence="1">NBRC 110023</strain>
    </source>
</reference>
<dbReference type="InterPro" id="IPR019734">
    <property type="entry name" value="TPR_rpt"/>
</dbReference>
<dbReference type="InterPro" id="IPR011990">
    <property type="entry name" value="TPR-like_helical_dom_sf"/>
</dbReference>
<reference evidence="1" key="1">
    <citation type="journal article" date="2014" name="Int. J. Syst. Evol. Microbiol.">
        <title>Complete genome sequence of Corynebacterium casei LMG S-19264T (=DSM 44701T), isolated from a smear-ripened cheese.</title>
        <authorList>
            <consortium name="US DOE Joint Genome Institute (JGI-PGF)"/>
            <person name="Walter F."/>
            <person name="Albersmeier A."/>
            <person name="Kalinowski J."/>
            <person name="Ruckert C."/>
        </authorList>
    </citation>
    <scope>NUCLEOTIDE SEQUENCE</scope>
    <source>
        <strain evidence="1">NBRC 110023</strain>
    </source>
</reference>
<keyword evidence="2" id="KW-1185">Reference proteome</keyword>
<evidence type="ECO:0008006" key="3">
    <source>
        <dbReference type="Google" id="ProtNLM"/>
    </source>
</evidence>
<dbReference type="Proteomes" id="UP001156601">
    <property type="component" value="Unassembled WGS sequence"/>
</dbReference>
<organism evidence="1 2">
    <name type="scientific">Agaribacter marinus</name>
    <dbReference type="NCBI Taxonomy" id="1431249"/>
    <lineage>
        <taxon>Bacteria</taxon>
        <taxon>Pseudomonadati</taxon>
        <taxon>Pseudomonadota</taxon>
        <taxon>Gammaproteobacteria</taxon>
        <taxon>Alteromonadales</taxon>
        <taxon>Alteromonadaceae</taxon>
        <taxon>Agaribacter</taxon>
    </lineage>
</organism>
<dbReference type="SUPFAM" id="SSF48452">
    <property type="entry name" value="TPR-like"/>
    <property type="match status" value="1"/>
</dbReference>
<gene>
    <name evidence="1" type="ORF">GCM10007852_09420</name>
</gene>